<feature type="non-terminal residue" evidence="2">
    <location>
        <position position="57"/>
    </location>
</feature>
<gene>
    <name evidence="2" type="ORF">AFUS01_LOCUS10202</name>
</gene>
<accession>A0A8J2JNQ5</accession>
<feature type="non-terminal residue" evidence="2">
    <location>
        <position position="1"/>
    </location>
</feature>
<organism evidence="2 3">
    <name type="scientific">Allacma fusca</name>
    <dbReference type="NCBI Taxonomy" id="39272"/>
    <lineage>
        <taxon>Eukaryota</taxon>
        <taxon>Metazoa</taxon>
        <taxon>Ecdysozoa</taxon>
        <taxon>Arthropoda</taxon>
        <taxon>Hexapoda</taxon>
        <taxon>Collembola</taxon>
        <taxon>Symphypleona</taxon>
        <taxon>Sminthuridae</taxon>
        <taxon>Allacma</taxon>
    </lineage>
</organism>
<feature type="region of interest" description="Disordered" evidence="1">
    <location>
        <begin position="36"/>
        <end position="57"/>
    </location>
</feature>
<reference evidence="2" key="1">
    <citation type="submission" date="2021-06" db="EMBL/GenBank/DDBJ databases">
        <authorList>
            <person name="Hodson N. C."/>
            <person name="Mongue J. A."/>
            <person name="Jaron S. K."/>
        </authorList>
    </citation>
    <scope>NUCLEOTIDE SEQUENCE</scope>
</reference>
<evidence type="ECO:0000313" key="3">
    <source>
        <dbReference type="Proteomes" id="UP000708208"/>
    </source>
</evidence>
<keyword evidence="3" id="KW-1185">Reference proteome</keyword>
<sequence length="57" mass="6157">YLHAVLLVAGILGISQISSQKSLSFRSKKSAKILNPELNNQISGDGHELKNGIEDHS</sequence>
<dbReference type="EMBL" id="CAJVCH010075527">
    <property type="protein sequence ID" value="CAG7720950.1"/>
    <property type="molecule type" value="Genomic_DNA"/>
</dbReference>
<dbReference type="AlphaFoldDB" id="A0A8J2JNQ5"/>
<proteinExistence type="predicted"/>
<protein>
    <submittedName>
        <fullName evidence="2">Uncharacterized protein</fullName>
    </submittedName>
</protein>
<evidence type="ECO:0000256" key="1">
    <source>
        <dbReference type="SAM" id="MobiDB-lite"/>
    </source>
</evidence>
<evidence type="ECO:0000313" key="2">
    <source>
        <dbReference type="EMBL" id="CAG7720950.1"/>
    </source>
</evidence>
<dbReference type="Proteomes" id="UP000708208">
    <property type="component" value="Unassembled WGS sequence"/>
</dbReference>
<comment type="caution">
    <text evidence="2">The sequence shown here is derived from an EMBL/GenBank/DDBJ whole genome shotgun (WGS) entry which is preliminary data.</text>
</comment>
<name>A0A8J2JNQ5_9HEXA</name>
<feature type="compositionally biased region" description="Basic and acidic residues" evidence="1">
    <location>
        <begin position="45"/>
        <end position="57"/>
    </location>
</feature>